<dbReference type="PANTHER" id="PTHR45947:SF3">
    <property type="entry name" value="SULFOQUINOVOSYL TRANSFERASE SQD2"/>
    <property type="match status" value="1"/>
</dbReference>
<proteinExistence type="predicted"/>
<evidence type="ECO:0000259" key="2">
    <source>
        <dbReference type="Pfam" id="PF13439"/>
    </source>
</evidence>
<dbReference type="PANTHER" id="PTHR45947">
    <property type="entry name" value="SULFOQUINOVOSYL TRANSFERASE SQD2"/>
    <property type="match status" value="1"/>
</dbReference>
<dbReference type="Proteomes" id="UP001178288">
    <property type="component" value="Chromosome"/>
</dbReference>
<keyword evidence="4" id="KW-1185">Reference proteome</keyword>
<dbReference type="InterPro" id="IPR028098">
    <property type="entry name" value="Glyco_trans_4-like_N"/>
</dbReference>
<dbReference type="RefSeq" id="WP_066096891.1">
    <property type="nucleotide sequence ID" value="NZ_CP126114.1"/>
</dbReference>
<dbReference type="Pfam" id="PF13439">
    <property type="entry name" value="Glyco_transf_4"/>
    <property type="match status" value="1"/>
</dbReference>
<evidence type="ECO:0000313" key="3">
    <source>
        <dbReference type="EMBL" id="WHY89112.1"/>
    </source>
</evidence>
<protein>
    <submittedName>
        <fullName evidence="3">Glycosyltransferase family 1 protein</fullName>
    </submittedName>
</protein>
<dbReference type="InterPro" id="IPR050194">
    <property type="entry name" value="Glycosyltransferase_grp1"/>
</dbReference>
<reference evidence="3" key="1">
    <citation type="submission" date="2023-05" db="EMBL/GenBank/DDBJ databases">
        <title>Comparative genomics of Bacillaceae isolates and their secondary metabolite potential.</title>
        <authorList>
            <person name="Song L."/>
            <person name="Nielsen L.J."/>
            <person name="Mohite O."/>
            <person name="Xu X."/>
            <person name="Weber T."/>
            <person name="Kovacs A.T."/>
        </authorList>
    </citation>
    <scope>NUCLEOTIDE SEQUENCE</scope>
    <source>
        <strain evidence="3">XLM17</strain>
    </source>
</reference>
<feature type="domain" description="Glycosyl transferase family 1" evidence="1">
    <location>
        <begin position="178"/>
        <end position="298"/>
    </location>
</feature>
<dbReference type="GO" id="GO:0016757">
    <property type="term" value="F:glycosyltransferase activity"/>
    <property type="evidence" value="ECO:0007669"/>
    <property type="project" value="InterPro"/>
</dbReference>
<dbReference type="InterPro" id="IPR001296">
    <property type="entry name" value="Glyco_trans_1"/>
</dbReference>
<dbReference type="CDD" id="cd03812">
    <property type="entry name" value="GT4_CapH-like"/>
    <property type="match status" value="1"/>
</dbReference>
<organism evidence="3 4">
    <name type="scientific">Neobacillus novalis</name>
    <dbReference type="NCBI Taxonomy" id="220687"/>
    <lineage>
        <taxon>Bacteria</taxon>
        <taxon>Bacillati</taxon>
        <taxon>Bacillota</taxon>
        <taxon>Bacilli</taxon>
        <taxon>Bacillales</taxon>
        <taxon>Bacillaceae</taxon>
        <taxon>Neobacillus</taxon>
    </lineage>
</organism>
<dbReference type="AlphaFoldDB" id="A0AA95SDK2"/>
<sequence length="363" mass="40781">MERGGAETLIMNIYRNLDRSKIQFDFISHSGKQGDYEKEILELGGRIFKVPSLGRLGPIAYIKELVKIMSANSFIAVHSHTDFQSGFPALAAKISGIKKRICHSHSTNWNRGNRYSEKLMLKILRTIIKFSATHYCSCSKEAAEFLFGKKMLNKGIVSILKNGINITQFSGIDTNFKESVFDELELPRNSKILGHVGRFSDSKNHMFILKVLKKLAEEDNCFVALLIGDGPLKDSIEKEAQRLGILNNLRLLGVREDIPRLMKAFDVFLFPSQFEGFGIVALEAQCAGTPCVISDAVPKTTDMGLGLTSYVSLDERIEIWCSEVKAALNKERPDSKLINQEISQRGYNIENNLYNWIDLYGAS</sequence>
<dbReference type="SUPFAM" id="SSF53756">
    <property type="entry name" value="UDP-Glycosyltransferase/glycogen phosphorylase"/>
    <property type="match status" value="1"/>
</dbReference>
<gene>
    <name evidence="3" type="ORF">QNH39_21675</name>
</gene>
<dbReference type="KEGG" id="nnv:QNH39_21675"/>
<evidence type="ECO:0000313" key="4">
    <source>
        <dbReference type="Proteomes" id="UP001178288"/>
    </source>
</evidence>
<dbReference type="EMBL" id="CP126114">
    <property type="protein sequence ID" value="WHY89112.1"/>
    <property type="molecule type" value="Genomic_DNA"/>
</dbReference>
<evidence type="ECO:0000259" key="1">
    <source>
        <dbReference type="Pfam" id="PF00534"/>
    </source>
</evidence>
<feature type="domain" description="Glycosyltransferase subfamily 4-like N-terminal" evidence="2">
    <location>
        <begin position="4"/>
        <end position="167"/>
    </location>
</feature>
<accession>A0AA95SDK2</accession>
<dbReference type="Gene3D" id="3.40.50.2000">
    <property type="entry name" value="Glycogen Phosphorylase B"/>
    <property type="match status" value="2"/>
</dbReference>
<name>A0AA95SDK2_9BACI</name>
<dbReference type="Pfam" id="PF00534">
    <property type="entry name" value="Glycos_transf_1"/>
    <property type="match status" value="1"/>
</dbReference>